<evidence type="ECO:0000313" key="4">
    <source>
        <dbReference type="Proteomes" id="UP000464013"/>
    </source>
</evidence>
<dbReference type="Pfam" id="PF04304">
    <property type="entry name" value="DUF454"/>
    <property type="match status" value="1"/>
</dbReference>
<gene>
    <name evidence="3" type="ORF">EKK97_00890</name>
</gene>
<name>A0A6I6SLB9_9GAMM</name>
<accession>A0A6I6SLB9</accession>
<dbReference type="InterPro" id="IPR007401">
    <property type="entry name" value="DUF454"/>
</dbReference>
<organism evidence="3 4">
    <name type="scientific">Billgrantia tianxiuensis</name>
    <dbReference type="NCBI Taxonomy" id="2497861"/>
    <lineage>
        <taxon>Bacteria</taxon>
        <taxon>Pseudomonadati</taxon>
        <taxon>Pseudomonadota</taxon>
        <taxon>Gammaproteobacteria</taxon>
        <taxon>Oceanospirillales</taxon>
        <taxon>Halomonadaceae</taxon>
        <taxon>Billgrantia</taxon>
    </lineage>
</organism>
<reference evidence="3 4" key="1">
    <citation type="submission" date="2019-01" db="EMBL/GenBank/DDBJ databases">
        <title>Complete genome of a denitifying bacterium Halomons sp. BC-M4-5.</title>
        <authorList>
            <person name="Wang L."/>
            <person name="Shao Z."/>
        </authorList>
    </citation>
    <scope>NUCLEOTIDE SEQUENCE [LARGE SCALE GENOMIC DNA]</scope>
    <source>
        <strain evidence="3 4">BC-M4-5</strain>
    </source>
</reference>
<keyword evidence="2" id="KW-0812">Transmembrane</keyword>
<dbReference type="OrthoDB" id="9816293at2"/>
<proteinExistence type="predicted"/>
<protein>
    <recommendedName>
        <fullName evidence="1">Inner membrane protein</fullName>
    </recommendedName>
</protein>
<dbReference type="RefSeq" id="WP_159548044.1">
    <property type="nucleotide sequence ID" value="NZ_CP035042.1"/>
</dbReference>
<evidence type="ECO:0000256" key="1">
    <source>
        <dbReference type="PIRNR" id="PIRNR016789"/>
    </source>
</evidence>
<dbReference type="PIRSF" id="PIRSF016789">
    <property type="entry name" value="DUF454"/>
    <property type="match status" value="1"/>
</dbReference>
<comment type="subcellular location">
    <subcellularLocation>
        <location evidence="1">Cell inner membrane</location>
        <topology evidence="1">Multi-pass membrane protein</topology>
    </subcellularLocation>
</comment>
<dbReference type="Proteomes" id="UP000464013">
    <property type="component" value="Chromosome"/>
</dbReference>
<keyword evidence="1 2" id="KW-0472">Membrane</keyword>
<evidence type="ECO:0000256" key="2">
    <source>
        <dbReference type="SAM" id="Phobius"/>
    </source>
</evidence>
<keyword evidence="4" id="KW-1185">Reference proteome</keyword>
<sequence length="140" mass="15526">MRDPLVRLGWQALAYSCIGLGTAGLVVPLLPTTPFLLLAAWAAPKGSPRLARWLWHHPRLGPPLRAWQRQRAIARPAKRLATVLLFLSWLVLWLGGAPVPVLGVTATLFCCVALFVWTRPDATPLGSERHAKRTAMIRRI</sequence>
<evidence type="ECO:0000313" key="3">
    <source>
        <dbReference type="EMBL" id="QHC48437.1"/>
    </source>
</evidence>
<dbReference type="GO" id="GO:0005886">
    <property type="term" value="C:plasma membrane"/>
    <property type="evidence" value="ECO:0007669"/>
    <property type="project" value="UniProtKB-SubCell"/>
</dbReference>
<feature type="transmembrane region" description="Helical" evidence="2">
    <location>
        <begin position="101"/>
        <end position="118"/>
    </location>
</feature>
<dbReference type="PANTHER" id="PTHR35813">
    <property type="entry name" value="INNER MEMBRANE PROTEIN YBAN"/>
    <property type="match status" value="1"/>
</dbReference>
<dbReference type="AlphaFoldDB" id="A0A6I6SLB9"/>
<keyword evidence="2" id="KW-1133">Transmembrane helix</keyword>
<dbReference type="PANTHER" id="PTHR35813:SF1">
    <property type="entry name" value="INNER MEMBRANE PROTEIN YBAN"/>
    <property type="match status" value="1"/>
</dbReference>
<keyword evidence="1" id="KW-1003">Cell membrane</keyword>
<dbReference type="KEGG" id="htx:EKK97_00890"/>
<keyword evidence="1" id="KW-0997">Cell inner membrane</keyword>
<dbReference type="EMBL" id="CP035042">
    <property type="protein sequence ID" value="QHC48437.1"/>
    <property type="molecule type" value="Genomic_DNA"/>
</dbReference>
<feature type="transmembrane region" description="Helical" evidence="2">
    <location>
        <begin position="12"/>
        <end position="43"/>
    </location>
</feature>